<keyword evidence="5" id="KW-1185">Reference proteome</keyword>
<feature type="transmembrane region" description="Helical" evidence="2">
    <location>
        <begin position="223"/>
        <end position="244"/>
    </location>
</feature>
<dbReference type="Proteomes" id="UP001172155">
    <property type="component" value="Unassembled WGS sequence"/>
</dbReference>
<dbReference type="EMBL" id="JAUKUD010000002">
    <property type="protein sequence ID" value="KAK0752441.1"/>
    <property type="molecule type" value="Genomic_DNA"/>
</dbReference>
<feature type="transmembrane region" description="Helical" evidence="2">
    <location>
        <begin position="251"/>
        <end position="270"/>
    </location>
</feature>
<gene>
    <name evidence="4" type="ORF">B0T18DRAFT_342740</name>
</gene>
<dbReference type="InterPro" id="IPR046529">
    <property type="entry name" value="DUF6594"/>
</dbReference>
<protein>
    <recommendedName>
        <fullName evidence="3">DUF6594 domain-containing protein</fullName>
    </recommendedName>
</protein>
<comment type="caution">
    <text evidence="4">The sequence shown here is derived from an EMBL/GenBank/DDBJ whole genome shotgun (WGS) entry which is preliminary data.</text>
</comment>
<keyword evidence="2" id="KW-1133">Transmembrane helix</keyword>
<feature type="domain" description="DUF6594" evidence="3">
    <location>
        <begin position="110"/>
        <end position="263"/>
    </location>
</feature>
<proteinExistence type="predicted"/>
<dbReference type="Pfam" id="PF20237">
    <property type="entry name" value="DUF6594"/>
    <property type="match status" value="1"/>
</dbReference>
<reference evidence="4" key="1">
    <citation type="submission" date="2023-06" db="EMBL/GenBank/DDBJ databases">
        <title>Genome-scale phylogeny and comparative genomics of the fungal order Sordariales.</title>
        <authorList>
            <consortium name="Lawrence Berkeley National Laboratory"/>
            <person name="Hensen N."/>
            <person name="Bonometti L."/>
            <person name="Westerberg I."/>
            <person name="Brannstrom I.O."/>
            <person name="Guillou S."/>
            <person name="Cros-Aarteil S."/>
            <person name="Calhoun S."/>
            <person name="Haridas S."/>
            <person name="Kuo A."/>
            <person name="Mondo S."/>
            <person name="Pangilinan J."/>
            <person name="Riley R."/>
            <person name="LaButti K."/>
            <person name="Andreopoulos B."/>
            <person name="Lipzen A."/>
            <person name="Chen C."/>
            <person name="Yanf M."/>
            <person name="Daum C."/>
            <person name="Ng V."/>
            <person name="Clum A."/>
            <person name="Steindorff A."/>
            <person name="Ohm R."/>
            <person name="Martin F."/>
            <person name="Silar P."/>
            <person name="Natvig D."/>
            <person name="Lalanne C."/>
            <person name="Gautier V."/>
            <person name="Ament-velasquez S.L."/>
            <person name="Kruys A."/>
            <person name="Hutchinson M.I."/>
            <person name="Powell A.J."/>
            <person name="Barry K."/>
            <person name="Miller A.N."/>
            <person name="Grigoriev I.V."/>
            <person name="Debuchy R."/>
            <person name="Gladieux P."/>
            <person name="Thoren M.H."/>
            <person name="Johannesson H."/>
        </authorList>
    </citation>
    <scope>NUCLEOTIDE SEQUENCE</scope>
    <source>
        <strain evidence="4">SMH3187-1</strain>
    </source>
</reference>
<evidence type="ECO:0000259" key="3">
    <source>
        <dbReference type="Pfam" id="PF20237"/>
    </source>
</evidence>
<evidence type="ECO:0000313" key="5">
    <source>
        <dbReference type="Proteomes" id="UP001172155"/>
    </source>
</evidence>
<evidence type="ECO:0000256" key="1">
    <source>
        <dbReference type="SAM" id="MobiDB-lite"/>
    </source>
</evidence>
<organism evidence="4 5">
    <name type="scientific">Schizothecium vesticola</name>
    <dbReference type="NCBI Taxonomy" id="314040"/>
    <lineage>
        <taxon>Eukaryota</taxon>
        <taxon>Fungi</taxon>
        <taxon>Dikarya</taxon>
        <taxon>Ascomycota</taxon>
        <taxon>Pezizomycotina</taxon>
        <taxon>Sordariomycetes</taxon>
        <taxon>Sordariomycetidae</taxon>
        <taxon>Sordariales</taxon>
        <taxon>Schizotheciaceae</taxon>
        <taxon>Schizothecium</taxon>
    </lineage>
</organism>
<sequence>MSSFMWRQRSQWRRDEEAEPSTPTTNGSVKVDLSDSDDRWIIDVNIDNIITKIVSLPDSQLGDGEAKVEQSYHVNFAVLQRIHISQLRAKLVRQAVDLRFNARQPPGWAETLHQYAQALQDYEYMEKRHLLPNDPFHVSGTQFADRAFLEHLIGNKGARIQKTAVVAGPWDLGTDSSTARLDNRRENYRRSWARGFYERIGVAAISGAFVIAPMWLMVLHNTLFTGLASTTGFVTVFGLTAATFLRTPTEVMSCTAAYAAVLVVFVGLTTETVGKDV</sequence>
<keyword evidence="2" id="KW-0472">Membrane</keyword>
<dbReference type="AlphaFoldDB" id="A0AA40F7E3"/>
<accession>A0AA40F7E3</accession>
<feature type="region of interest" description="Disordered" evidence="1">
    <location>
        <begin position="1"/>
        <end position="31"/>
    </location>
</feature>
<name>A0AA40F7E3_9PEZI</name>
<feature type="transmembrane region" description="Helical" evidence="2">
    <location>
        <begin position="196"/>
        <end position="217"/>
    </location>
</feature>
<keyword evidence="2" id="KW-0812">Transmembrane</keyword>
<evidence type="ECO:0000313" key="4">
    <source>
        <dbReference type="EMBL" id="KAK0752441.1"/>
    </source>
</evidence>
<evidence type="ECO:0000256" key="2">
    <source>
        <dbReference type="SAM" id="Phobius"/>
    </source>
</evidence>